<evidence type="ECO:0000256" key="9">
    <source>
        <dbReference type="RuleBase" id="RU369079"/>
    </source>
</evidence>
<evidence type="ECO:0000313" key="11">
    <source>
        <dbReference type="EMBL" id="MFC3529676.1"/>
    </source>
</evidence>
<keyword evidence="5 9" id="KW-0812">Transmembrane</keyword>
<evidence type="ECO:0000256" key="8">
    <source>
        <dbReference type="ARBA" id="ARBA00038436"/>
    </source>
</evidence>
<dbReference type="InterPro" id="IPR007387">
    <property type="entry name" value="TRAP_DctQ"/>
</dbReference>
<keyword evidence="4 9" id="KW-0997">Cell inner membrane</keyword>
<evidence type="ECO:0000259" key="10">
    <source>
        <dbReference type="Pfam" id="PF04290"/>
    </source>
</evidence>
<keyword evidence="2 9" id="KW-0813">Transport</keyword>
<dbReference type="RefSeq" id="WP_377745712.1">
    <property type="nucleotide sequence ID" value="NZ_JBHRXJ010000013.1"/>
</dbReference>
<comment type="similarity">
    <text evidence="8 9">Belongs to the TRAP transporter small permease family.</text>
</comment>
<proteinExistence type="inferred from homology"/>
<comment type="subunit">
    <text evidence="9">The complex comprises the extracytoplasmic solute receptor protein and the two transmembrane proteins.</text>
</comment>
<dbReference type="Pfam" id="PF04290">
    <property type="entry name" value="DctQ"/>
    <property type="match status" value="1"/>
</dbReference>
<dbReference type="PANTHER" id="PTHR35011:SF2">
    <property type="entry name" value="2,3-DIKETO-L-GULONATE TRAP TRANSPORTER SMALL PERMEASE PROTEIN YIAM"/>
    <property type="match status" value="1"/>
</dbReference>
<dbReference type="PANTHER" id="PTHR35011">
    <property type="entry name" value="2,3-DIKETO-L-GULONATE TRAP TRANSPORTER SMALL PERMEASE PROTEIN YIAM"/>
    <property type="match status" value="1"/>
</dbReference>
<dbReference type="Proteomes" id="UP001595721">
    <property type="component" value="Unassembled WGS sequence"/>
</dbReference>
<keyword evidence="12" id="KW-1185">Reference proteome</keyword>
<feature type="transmembrane region" description="Helical" evidence="9">
    <location>
        <begin position="135"/>
        <end position="157"/>
    </location>
</feature>
<feature type="domain" description="Tripartite ATP-independent periplasmic transporters DctQ component" evidence="10">
    <location>
        <begin position="73"/>
        <end position="206"/>
    </location>
</feature>
<evidence type="ECO:0000256" key="2">
    <source>
        <dbReference type="ARBA" id="ARBA00022448"/>
    </source>
</evidence>
<evidence type="ECO:0000256" key="7">
    <source>
        <dbReference type="ARBA" id="ARBA00023136"/>
    </source>
</evidence>
<feature type="transmembrane region" description="Helical" evidence="9">
    <location>
        <begin position="177"/>
        <end position="197"/>
    </location>
</feature>
<evidence type="ECO:0000256" key="5">
    <source>
        <dbReference type="ARBA" id="ARBA00022692"/>
    </source>
</evidence>
<feature type="transmembrane region" description="Helical" evidence="9">
    <location>
        <begin position="97"/>
        <end position="114"/>
    </location>
</feature>
<keyword evidence="3" id="KW-1003">Cell membrane</keyword>
<gene>
    <name evidence="11" type="ORF">ACFOMH_15970</name>
</gene>
<name>A0ABV7R5N6_9RHOB</name>
<keyword evidence="6 9" id="KW-1133">Transmembrane helix</keyword>
<comment type="subcellular location">
    <subcellularLocation>
        <location evidence="1 9">Cell inner membrane</location>
        <topology evidence="1 9">Multi-pass membrane protein</topology>
    </subcellularLocation>
</comment>
<dbReference type="EMBL" id="JBHRXJ010000013">
    <property type="protein sequence ID" value="MFC3529676.1"/>
    <property type="molecule type" value="Genomic_DNA"/>
</dbReference>
<evidence type="ECO:0000256" key="1">
    <source>
        <dbReference type="ARBA" id="ARBA00004429"/>
    </source>
</evidence>
<feature type="transmembrane region" description="Helical" evidence="9">
    <location>
        <begin position="65"/>
        <end position="85"/>
    </location>
</feature>
<reference evidence="12" key="1">
    <citation type="journal article" date="2019" name="Int. J. Syst. Evol. Microbiol.">
        <title>The Global Catalogue of Microorganisms (GCM) 10K type strain sequencing project: providing services to taxonomists for standard genome sequencing and annotation.</title>
        <authorList>
            <consortium name="The Broad Institute Genomics Platform"/>
            <consortium name="The Broad Institute Genome Sequencing Center for Infectious Disease"/>
            <person name="Wu L."/>
            <person name="Ma J."/>
        </authorList>
    </citation>
    <scope>NUCLEOTIDE SEQUENCE [LARGE SCALE GENOMIC DNA]</scope>
    <source>
        <strain evidence="12">KCTC 42899</strain>
    </source>
</reference>
<evidence type="ECO:0000256" key="6">
    <source>
        <dbReference type="ARBA" id="ARBA00022989"/>
    </source>
</evidence>
<accession>A0ABV7R5N6</accession>
<comment type="caution">
    <text evidence="11">The sequence shown here is derived from an EMBL/GenBank/DDBJ whole genome shotgun (WGS) entry which is preliminary data.</text>
</comment>
<feature type="transmembrane region" description="Helical" evidence="9">
    <location>
        <begin position="30"/>
        <end position="53"/>
    </location>
</feature>
<keyword evidence="7 9" id="KW-0472">Membrane</keyword>
<evidence type="ECO:0000313" key="12">
    <source>
        <dbReference type="Proteomes" id="UP001595721"/>
    </source>
</evidence>
<evidence type="ECO:0000256" key="3">
    <source>
        <dbReference type="ARBA" id="ARBA00022475"/>
    </source>
</evidence>
<comment type="function">
    <text evidence="9">Part of the tripartite ATP-independent periplasmic (TRAP) transport system.</text>
</comment>
<organism evidence="11 12">
    <name type="scientific">Paracoccus mangrovi</name>
    <dbReference type="NCBI Taxonomy" id="1715645"/>
    <lineage>
        <taxon>Bacteria</taxon>
        <taxon>Pseudomonadati</taxon>
        <taxon>Pseudomonadota</taxon>
        <taxon>Alphaproteobacteria</taxon>
        <taxon>Rhodobacterales</taxon>
        <taxon>Paracoccaceae</taxon>
        <taxon>Paracoccus</taxon>
    </lineage>
</organism>
<protein>
    <recommendedName>
        <fullName evidence="9">TRAP transporter small permease protein</fullName>
    </recommendedName>
</protein>
<comment type="caution">
    <text evidence="9">Lacks conserved residue(s) required for the propagation of feature annotation.</text>
</comment>
<dbReference type="InterPro" id="IPR055348">
    <property type="entry name" value="DctQ"/>
</dbReference>
<evidence type="ECO:0000256" key="4">
    <source>
        <dbReference type="ARBA" id="ARBA00022519"/>
    </source>
</evidence>
<sequence length="222" mass="24857">MESHIAGIGGILAALISRDSWEISNALGQPGAWSFGLILMAVGAALILALFRVVPLLDRHLERTLMVVAYLAIAAIIFVEVIRRFTLNLQEPWSTTLPPYLFLLLTWFGCAYNVRTRTHLSFGEFRSRMSRGLQLICLWLDGALWLGMAWIVIVTTLRVTANSASNFQILLGTDHVMIWWFTILVPLSFIILAARAVENMAEDLRRFRKGEPLVEMAALGDS</sequence>